<dbReference type="EC" id="2.7.7.49" evidence="1"/>
<keyword evidence="2" id="KW-0808">Transferase</keyword>
<dbReference type="InterPro" id="IPR041373">
    <property type="entry name" value="RT_RNaseH"/>
</dbReference>
<dbReference type="Gene3D" id="3.30.70.270">
    <property type="match status" value="2"/>
</dbReference>
<name>A0A6H5ILA4_9HYME</name>
<dbReference type="InterPro" id="IPR001584">
    <property type="entry name" value="Integrase_cat-core"/>
</dbReference>
<evidence type="ECO:0000256" key="2">
    <source>
        <dbReference type="ARBA" id="ARBA00022679"/>
    </source>
</evidence>
<sequence>MAPEVGKYTAFTTPTGGAYQFRVMPFGLKGAPGTFQRMMAQEVLTGYLNKFCLVYLDDIVVYSRTWEEHLQHLSQVLERLSAHQLTCATDKIRLGERSIEYLGFIVNPEGNEAKPEYIRSVLDTPPPKTKKQLLAFLGTCNWLQEYVPWLATTLAPLTDLLREKRGLRWTGPAQRAFEEVKAALNHPLRLARPLKNEQYILQTDASSRGMGTVLFQQPEGEGRRIIAYASAKFSVTEEKYHCNEQECLAVVWAIKRFRPYLEDRPFILRTDSRTVTWLNRFKGTRDKLMRWALLLQEFQFTLEHCPGRHNELPDHLSRNPCEETPEDLGDTERILPPTPKAVEEEEQGPCIGQAATVDLRDMIHDAQRNDPHPPDLNHERGYRKREELIWRRPRKGTPWRLYVPTAIRPELLRQYHDSAEAGHPGSDETHRALQRHFYWRGMQQDVRSHIRDCNLCGRVKKASSHPAPISSHTPTEPWKHVALDLMGPYPTTAKQHRYILVITDLFSRWVETFPVRAADATTIPGILEREIFPRWGFPQAILTDNGTQFSSKKWTETLQRWQITPWTTAVYHPRANPTERRNQEIKTALRLRLADREHDTWDEELPQIMFQLRNRQNAATGQSPAFALLGRNLLRPGEWKLPLPFTEEKEKVQEQMRQRQQAYQAGYNQDSPSDPLQVGQKVWLRTSLFSKASAKVCSSLGLGWEGPYTILRVIKNGIYVLNKEATSQLSVAVLVAHSTHLLPEWRIPSCMVVVSANGTSNVSAPPQGTGIPPYSWLQYSRLWQFGGAVQRSQGPEKRRRRRSIRDIFVRSAHSTRTYDARTCNSAIGRHCICCMRSIFMLYVPREVHTTSTIPRKLATLPRPVRQTRCGELRRAADEFMRLSDNTGYNSKNLPPTAAATAPQDFMFGTAPEGMMTSTNFYDYIVQFNSFLEQNDYEKPVVLYLDKHGSHLSLPLTYVTEQQGHRAQSMKSTGKRWYECVP</sequence>
<dbReference type="AlphaFoldDB" id="A0A6H5ILA4"/>
<dbReference type="InterPro" id="IPR043128">
    <property type="entry name" value="Rev_trsase/Diguanyl_cyclase"/>
</dbReference>
<dbReference type="GO" id="GO:0016787">
    <property type="term" value="F:hydrolase activity"/>
    <property type="evidence" value="ECO:0007669"/>
    <property type="project" value="UniProtKB-KW"/>
</dbReference>
<dbReference type="Pfam" id="PF00665">
    <property type="entry name" value="rve"/>
    <property type="match status" value="1"/>
</dbReference>
<dbReference type="Pfam" id="PF00078">
    <property type="entry name" value="RVT_1"/>
    <property type="match status" value="1"/>
</dbReference>
<keyword evidence="10" id="KW-1185">Reference proteome</keyword>
<dbReference type="GO" id="GO:0015074">
    <property type="term" value="P:DNA integration"/>
    <property type="evidence" value="ECO:0007669"/>
    <property type="project" value="InterPro"/>
</dbReference>
<dbReference type="PANTHER" id="PTHR37984">
    <property type="entry name" value="PROTEIN CBG26694"/>
    <property type="match status" value="1"/>
</dbReference>
<evidence type="ECO:0000256" key="5">
    <source>
        <dbReference type="ARBA" id="ARBA00022759"/>
    </source>
</evidence>
<dbReference type="GO" id="GO:0042575">
    <property type="term" value="C:DNA polymerase complex"/>
    <property type="evidence" value="ECO:0007669"/>
    <property type="project" value="UniProtKB-ARBA"/>
</dbReference>
<dbReference type="Gene3D" id="1.10.340.70">
    <property type="match status" value="1"/>
</dbReference>
<dbReference type="InterPro" id="IPR050951">
    <property type="entry name" value="Retrovirus_Pol_polyprotein"/>
</dbReference>
<evidence type="ECO:0000256" key="3">
    <source>
        <dbReference type="ARBA" id="ARBA00022695"/>
    </source>
</evidence>
<evidence type="ECO:0000259" key="8">
    <source>
        <dbReference type="PROSITE" id="PS50994"/>
    </source>
</evidence>
<dbReference type="InterPro" id="IPR012337">
    <property type="entry name" value="RNaseH-like_sf"/>
</dbReference>
<dbReference type="FunFam" id="3.30.70.270:FF:000020">
    <property type="entry name" value="Transposon Tf2-6 polyprotein-like Protein"/>
    <property type="match status" value="1"/>
</dbReference>
<dbReference type="Gene3D" id="3.10.10.10">
    <property type="entry name" value="HIV Type 1 Reverse Transcriptase, subunit A, domain 1"/>
    <property type="match status" value="1"/>
</dbReference>
<keyword evidence="6" id="KW-0378">Hydrolase</keyword>
<evidence type="ECO:0000313" key="10">
    <source>
        <dbReference type="Proteomes" id="UP000479190"/>
    </source>
</evidence>
<dbReference type="InterPro" id="IPR036397">
    <property type="entry name" value="RNaseH_sf"/>
</dbReference>
<gene>
    <name evidence="9" type="ORF">TBRA_LOCUS9204</name>
</gene>
<dbReference type="FunFam" id="3.30.70.270:FF:000003">
    <property type="entry name" value="Transposon Ty3-G Gag-Pol polyprotein"/>
    <property type="match status" value="1"/>
</dbReference>
<dbReference type="Gene3D" id="3.30.420.10">
    <property type="entry name" value="Ribonuclease H-like superfamily/Ribonuclease H"/>
    <property type="match status" value="1"/>
</dbReference>
<dbReference type="SUPFAM" id="SSF53098">
    <property type="entry name" value="Ribonuclease H-like"/>
    <property type="match status" value="1"/>
</dbReference>
<reference evidence="9 10" key="1">
    <citation type="submission" date="2020-02" db="EMBL/GenBank/DDBJ databases">
        <authorList>
            <person name="Ferguson B K."/>
        </authorList>
    </citation>
    <scope>NUCLEOTIDE SEQUENCE [LARGE SCALE GENOMIC DNA]</scope>
</reference>
<evidence type="ECO:0000313" key="9">
    <source>
        <dbReference type="EMBL" id="CAB0037374.1"/>
    </source>
</evidence>
<dbReference type="PANTHER" id="PTHR37984:SF5">
    <property type="entry name" value="PROTEIN NYNRIN-LIKE"/>
    <property type="match status" value="1"/>
</dbReference>
<keyword evidence="7" id="KW-0695">RNA-directed DNA polymerase</keyword>
<proteinExistence type="predicted"/>
<accession>A0A6H5ILA4</accession>
<protein>
    <recommendedName>
        <fullName evidence="1">RNA-directed DNA polymerase</fullName>
        <ecNumber evidence="1">2.7.7.49</ecNumber>
    </recommendedName>
</protein>
<dbReference type="FunFam" id="1.10.340.70:FF:000001">
    <property type="entry name" value="Retrovirus-related Pol polyprotein from transposon gypsy-like Protein"/>
    <property type="match status" value="1"/>
</dbReference>
<keyword evidence="5" id="KW-0255">Endonuclease</keyword>
<evidence type="ECO:0000256" key="6">
    <source>
        <dbReference type="ARBA" id="ARBA00022801"/>
    </source>
</evidence>
<keyword evidence="3" id="KW-0548">Nucleotidyltransferase</keyword>
<dbReference type="Pfam" id="PF17917">
    <property type="entry name" value="RT_RNaseH"/>
    <property type="match status" value="1"/>
</dbReference>
<dbReference type="CDD" id="cd01647">
    <property type="entry name" value="RT_LTR"/>
    <property type="match status" value="1"/>
</dbReference>
<dbReference type="InterPro" id="IPR041588">
    <property type="entry name" value="Integrase_H2C2"/>
</dbReference>
<dbReference type="InterPro" id="IPR000477">
    <property type="entry name" value="RT_dom"/>
</dbReference>
<dbReference type="FunFam" id="3.10.20.370:FF:000001">
    <property type="entry name" value="Retrovirus-related Pol polyprotein from transposon 17.6-like protein"/>
    <property type="match status" value="1"/>
</dbReference>
<dbReference type="SUPFAM" id="SSF56672">
    <property type="entry name" value="DNA/RNA polymerases"/>
    <property type="match status" value="1"/>
</dbReference>
<dbReference type="EMBL" id="CADCXV010000851">
    <property type="protein sequence ID" value="CAB0037374.1"/>
    <property type="molecule type" value="Genomic_DNA"/>
</dbReference>
<dbReference type="GO" id="GO:0004519">
    <property type="term" value="F:endonuclease activity"/>
    <property type="evidence" value="ECO:0007669"/>
    <property type="project" value="UniProtKB-KW"/>
</dbReference>
<dbReference type="InterPro" id="IPR043502">
    <property type="entry name" value="DNA/RNA_pol_sf"/>
</dbReference>
<dbReference type="Proteomes" id="UP000479190">
    <property type="component" value="Unassembled WGS sequence"/>
</dbReference>
<keyword evidence="4" id="KW-0540">Nuclease</keyword>
<evidence type="ECO:0000256" key="7">
    <source>
        <dbReference type="ARBA" id="ARBA00022918"/>
    </source>
</evidence>
<organism evidence="9 10">
    <name type="scientific">Trichogramma brassicae</name>
    <dbReference type="NCBI Taxonomy" id="86971"/>
    <lineage>
        <taxon>Eukaryota</taxon>
        <taxon>Metazoa</taxon>
        <taxon>Ecdysozoa</taxon>
        <taxon>Arthropoda</taxon>
        <taxon>Hexapoda</taxon>
        <taxon>Insecta</taxon>
        <taxon>Pterygota</taxon>
        <taxon>Neoptera</taxon>
        <taxon>Endopterygota</taxon>
        <taxon>Hymenoptera</taxon>
        <taxon>Apocrita</taxon>
        <taxon>Proctotrupomorpha</taxon>
        <taxon>Chalcidoidea</taxon>
        <taxon>Trichogrammatidae</taxon>
        <taxon>Trichogramma</taxon>
    </lineage>
</organism>
<evidence type="ECO:0000256" key="1">
    <source>
        <dbReference type="ARBA" id="ARBA00012493"/>
    </source>
</evidence>
<dbReference type="OrthoDB" id="2286242at2759"/>
<feature type="domain" description="Integrase catalytic" evidence="8">
    <location>
        <begin position="473"/>
        <end position="632"/>
    </location>
</feature>
<dbReference type="GO" id="GO:0003676">
    <property type="term" value="F:nucleic acid binding"/>
    <property type="evidence" value="ECO:0007669"/>
    <property type="project" value="InterPro"/>
</dbReference>
<dbReference type="PROSITE" id="PS50994">
    <property type="entry name" value="INTEGRASE"/>
    <property type="match status" value="1"/>
</dbReference>
<dbReference type="CDD" id="cd09274">
    <property type="entry name" value="RNase_HI_RT_Ty3"/>
    <property type="match status" value="1"/>
</dbReference>
<dbReference type="GO" id="GO:0003964">
    <property type="term" value="F:RNA-directed DNA polymerase activity"/>
    <property type="evidence" value="ECO:0007669"/>
    <property type="project" value="UniProtKB-KW"/>
</dbReference>
<dbReference type="Pfam" id="PF17921">
    <property type="entry name" value="Integrase_H2C2"/>
    <property type="match status" value="1"/>
</dbReference>
<evidence type="ECO:0000256" key="4">
    <source>
        <dbReference type="ARBA" id="ARBA00022722"/>
    </source>
</evidence>